<feature type="region of interest" description="Disordered" evidence="16">
    <location>
        <begin position="53"/>
        <end position="75"/>
    </location>
</feature>
<dbReference type="SUPFAM" id="SSF50630">
    <property type="entry name" value="Acid proteases"/>
    <property type="match status" value="1"/>
</dbReference>
<dbReference type="Gene3D" id="3.30.420.10">
    <property type="entry name" value="Ribonuclease H-like superfamily/Ribonuclease H"/>
    <property type="match status" value="1"/>
</dbReference>
<name>A0AAD6R6B4_9ROSI</name>
<evidence type="ECO:0000256" key="1">
    <source>
        <dbReference type="ARBA" id="ARBA00012493"/>
    </source>
</evidence>
<dbReference type="GO" id="GO:0046872">
    <property type="term" value="F:metal ion binding"/>
    <property type="evidence" value="ECO:0007669"/>
    <property type="project" value="UniProtKB-KW"/>
</dbReference>
<evidence type="ECO:0000259" key="18">
    <source>
        <dbReference type="PROSITE" id="PS50878"/>
    </source>
</evidence>
<evidence type="ECO:0000256" key="12">
    <source>
        <dbReference type="ARBA" id="ARBA00022918"/>
    </source>
</evidence>
<evidence type="ECO:0000256" key="16">
    <source>
        <dbReference type="SAM" id="MobiDB-lite"/>
    </source>
</evidence>
<dbReference type="GO" id="GO:0004190">
    <property type="term" value="F:aspartic-type endopeptidase activity"/>
    <property type="evidence" value="ECO:0007669"/>
    <property type="project" value="UniProtKB-KW"/>
</dbReference>
<evidence type="ECO:0000256" key="3">
    <source>
        <dbReference type="ARBA" id="ARBA00022679"/>
    </source>
</evidence>
<evidence type="ECO:0000256" key="2">
    <source>
        <dbReference type="ARBA" id="ARBA00022670"/>
    </source>
</evidence>
<gene>
    <name evidence="20" type="ORF">NC653_008305</name>
</gene>
<keyword evidence="21" id="KW-1185">Reference proteome</keyword>
<dbReference type="EMBL" id="JAQIZT010000003">
    <property type="protein sequence ID" value="KAJ7003029.1"/>
    <property type="molecule type" value="Genomic_DNA"/>
</dbReference>
<keyword evidence="5" id="KW-0540">Nuclease</keyword>
<comment type="caution">
    <text evidence="20">The sequence shown here is derived from an EMBL/GenBank/DDBJ whole genome shotgun (WGS) entry which is preliminary data.</text>
</comment>
<keyword evidence="15" id="KW-0233">DNA recombination</keyword>
<evidence type="ECO:0000256" key="8">
    <source>
        <dbReference type="ARBA" id="ARBA00022759"/>
    </source>
</evidence>
<evidence type="ECO:0000256" key="6">
    <source>
        <dbReference type="ARBA" id="ARBA00022723"/>
    </source>
</evidence>
<keyword evidence="4" id="KW-0548">Nucleotidyltransferase</keyword>
<dbReference type="InterPro" id="IPR000953">
    <property type="entry name" value="Chromo/chromo_shadow_dom"/>
</dbReference>
<keyword evidence="14" id="KW-0238">DNA-binding</keyword>
<dbReference type="GO" id="GO:0006508">
    <property type="term" value="P:proteolysis"/>
    <property type="evidence" value="ECO:0007669"/>
    <property type="project" value="UniProtKB-KW"/>
</dbReference>
<dbReference type="InterPro" id="IPR041373">
    <property type="entry name" value="RT_RNaseH"/>
</dbReference>
<keyword evidence="7" id="KW-0064">Aspartyl protease</keyword>
<dbReference type="SUPFAM" id="SSF53098">
    <property type="entry name" value="Ribonuclease H-like"/>
    <property type="match status" value="1"/>
</dbReference>
<dbReference type="Pfam" id="PF17921">
    <property type="entry name" value="Integrase_H2C2"/>
    <property type="match status" value="1"/>
</dbReference>
<keyword evidence="3" id="KW-0808">Transferase</keyword>
<feature type="domain" description="Integrase catalytic" evidence="19">
    <location>
        <begin position="1074"/>
        <end position="1238"/>
    </location>
</feature>
<dbReference type="CDD" id="cd01647">
    <property type="entry name" value="RT_LTR"/>
    <property type="match status" value="1"/>
</dbReference>
<dbReference type="Pfam" id="PF17917">
    <property type="entry name" value="RT_RNaseH"/>
    <property type="match status" value="1"/>
</dbReference>
<dbReference type="InterPro" id="IPR021109">
    <property type="entry name" value="Peptidase_aspartic_dom_sf"/>
</dbReference>
<dbReference type="InterPro" id="IPR041588">
    <property type="entry name" value="Integrase_H2C2"/>
</dbReference>
<evidence type="ECO:0000259" key="17">
    <source>
        <dbReference type="PROSITE" id="PS50013"/>
    </source>
</evidence>
<evidence type="ECO:0000256" key="13">
    <source>
        <dbReference type="ARBA" id="ARBA00022932"/>
    </source>
</evidence>
<evidence type="ECO:0000313" key="20">
    <source>
        <dbReference type="EMBL" id="KAJ7003029.1"/>
    </source>
</evidence>
<dbReference type="PROSITE" id="PS50994">
    <property type="entry name" value="INTEGRASE"/>
    <property type="match status" value="1"/>
</dbReference>
<evidence type="ECO:0000256" key="9">
    <source>
        <dbReference type="ARBA" id="ARBA00022801"/>
    </source>
</evidence>
<dbReference type="SUPFAM" id="SSF54160">
    <property type="entry name" value="Chromo domain-like"/>
    <property type="match status" value="1"/>
</dbReference>
<dbReference type="InterPro" id="IPR000477">
    <property type="entry name" value="RT_dom"/>
</dbReference>
<keyword evidence="2" id="KW-0645">Protease</keyword>
<dbReference type="GO" id="GO:0003887">
    <property type="term" value="F:DNA-directed DNA polymerase activity"/>
    <property type="evidence" value="ECO:0007669"/>
    <property type="project" value="UniProtKB-KW"/>
</dbReference>
<keyword evidence="12" id="KW-0695">RNA-directed DNA polymerase</keyword>
<dbReference type="SUPFAM" id="SSF56672">
    <property type="entry name" value="DNA/RNA polymerases"/>
    <property type="match status" value="1"/>
</dbReference>
<dbReference type="GO" id="GO:0006310">
    <property type="term" value="P:DNA recombination"/>
    <property type="evidence" value="ECO:0007669"/>
    <property type="project" value="UniProtKB-KW"/>
</dbReference>
<feature type="domain" description="Reverse transcriptase" evidence="18">
    <location>
        <begin position="557"/>
        <end position="736"/>
    </location>
</feature>
<evidence type="ECO:0000256" key="7">
    <source>
        <dbReference type="ARBA" id="ARBA00022750"/>
    </source>
</evidence>
<sequence length="1589" mass="179877">MANQDAPGTRFNVLSETVSRQGSMLQQINTHMTDIQQQITALTLSIEKLSKEPQPVREEHSVGPSVRHSLASDSSGLPTKGLKIDLFKYDGTEDPSGWILLADQYFLLHQIHPAQRLLYASFHLKGAALQYYKYLQHAGELNDWVSFIQALEKRFGPTEYEDPEGELSKLRQTSTVATYQSQFENLAQRIDGLPDRFLTRTFISGLKDDIRTNVKSFRPTSLKDAIGLARLQEKSYSRDRRSFPRPQASTHAVPDPKVKKISFEEMKERREKGLCYNCDEKFKPGHKCKSLTLFLIDGNDYCDEDMDCSPDSDVVPHPEISLHAIAGAANPQTMRVTGYYHNKPLYILLDSGSTHNFLDPSVASKLNIPISCKTSFNVMVANGDRLYSEGQCQNIFIDIQGVPVTSDFYLLSLGGYDAVLGAHWLQTLGPILWDFSKLTMEFCSQGKTHMLAGIPTKELSVLSCHQLEKLFRVRSPSLLLNVSQIYAIDNVYQVPPTIQAVIDVFSDLFCPPSGLPPTRYHDHRIILPPGTSPTNVRPYRYPMLQKAEIERMVKEMLHEGIIRPSRSPFSSPVLLVRKHDGTWRLCVDYRALNAVTVKDRFPIPVVDELLDELHGATIFSKLDLRSGFHQIRVADEDIPKTAFRTHDGHYEFLVMPFGLTNAPSTFQSLMNEIFRPFLRQFILVFFDDILVYSHSEEEHVIHLQKTLEILRLHKLHAKLSKCRFGCSKIDYLGHVISAAGVAVDKNKIESILQWPFPSSLKSLRGFLGLTGYYRKFVHGYGQIARPLTDMLKKGAFQWTPTSELAFNELKLAMTRPPVLALPDFSKKFVIECDASGSGIGAVLMQSGRPLAYFSQALHGKNLQLSTYEKELLALILAVQRWRPYLLGSCFIVRTDHHSLKYLLEQRVGTPSQQRWLSKLLGYDFTVEYRKGSLNVVADALSRRDPEVAIHSVSQLEPIWIEAIDKMTHTDPDIIDKLQSYANGQLDQSKFSVHNGRVFYKGKLYIGADSSFRSLILKELHSSPVGGHSGFLQTLQRIRQNFYWPHMRSFIKQYIQECETCQRNKSENVHPAGLLQPLPIPHQIWEDISMDFIDGLPKSSGKNVIFVVVDRLSKYAHFIALSHPYTASSVAQAFFDNVFKIHGMPKTIVSDRDRVFLSDFWQQLFKLQGTSLHFSSSYHPQTDGQTEVINRCLQNYLRCFVSLRPKDWMQFLTLAEYWHNTNVNSSTGYTPFEAVYGCKPPKLIPYIEQSSSLPQLDELLRTRSSILQMLRQNLLEAQNRMKTFADRKRTDREFEVGDYVYLRLQPYRQCSVALRRSLKLSPRYYGPFQIKEKIGAVAYKLILPSSARIHNVFHVSQLKRKLGTADVSQISLPDISDEGILKPKPAHVLDGRIVRRGRRNVTEILVQWEGTSRASATWERLFDMKRQFPELNLGDKRFAGKGLVVVMEGISTPNAPYLRSGDGRLWWLLLGSSGGGSVGAVCLSCSLRLLKWSAVREWTDALTDEEGTTPVGASLEKSCCWRRLFTVAEKATASLWPIEEKLGVAGSVREEISAVSGLVFGGGRSEAGRRKAVGEGDGLFWLVKITVGNG</sequence>
<dbReference type="Pfam" id="PF24626">
    <property type="entry name" value="SH3_Tf2-1"/>
    <property type="match status" value="1"/>
</dbReference>
<dbReference type="InterPro" id="IPR036397">
    <property type="entry name" value="RNaseH_sf"/>
</dbReference>
<evidence type="ECO:0000256" key="4">
    <source>
        <dbReference type="ARBA" id="ARBA00022695"/>
    </source>
</evidence>
<dbReference type="PANTHER" id="PTHR37984:SF5">
    <property type="entry name" value="PROTEIN NYNRIN-LIKE"/>
    <property type="match status" value="1"/>
</dbReference>
<evidence type="ECO:0000256" key="5">
    <source>
        <dbReference type="ARBA" id="ARBA00022722"/>
    </source>
</evidence>
<dbReference type="Gene3D" id="2.40.70.10">
    <property type="entry name" value="Acid Proteases"/>
    <property type="match status" value="1"/>
</dbReference>
<evidence type="ECO:0000256" key="14">
    <source>
        <dbReference type="ARBA" id="ARBA00023125"/>
    </source>
</evidence>
<dbReference type="FunFam" id="3.10.10.10:FF:000007">
    <property type="entry name" value="Retrovirus-related Pol polyprotein from transposon 17.6-like Protein"/>
    <property type="match status" value="1"/>
</dbReference>
<dbReference type="GO" id="GO:0003677">
    <property type="term" value="F:DNA binding"/>
    <property type="evidence" value="ECO:0007669"/>
    <property type="project" value="UniProtKB-KW"/>
</dbReference>
<dbReference type="InterPro" id="IPR016197">
    <property type="entry name" value="Chromo-like_dom_sf"/>
</dbReference>
<dbReference type="InterPro" id="IPR056924">
    <property type="entry name" value="SH3_Tf2-1"/>
</dbReference>
<keyword evidence="9" id="KW-0378">Hydrolase</keyword>
<dbReference type="InterPro" id="IPR005162">
    <property type="entry name" value="Retrotrans_gag_dom"/>
</dbReference>
<dbReference type="GO" id="GO:0015074">
    <property type="term" value="P:DNA integration"/>
    <property type="evidence" value="ECO:0007669"/>
    <property type="project" value="UniProtKB-KW"/>
</dbReference>
<dbReference type="FunFam" id="1.10.340.70:FF:000001">
    <property type="entry name" value="Retrovirus-related Pol polyprotein from transposon gypsy-like Protein"/>
    <property type="match status" value="1"/>
</dbReference>
<dbReference type="Pfam" id="PF00078">
    <property type="entry name" value="RVT_1"/>
    <property type="match status" value="1"/>
</dbReference>
<dbReference type="InterPro" id="IPR001584">
    <property type="entry name" value="Integrase_cat-core"/>
</dbReference>
<dbReference type="FunFam" id="3.30.70.270:FF:000020">
    <property type="entry name" value="Transposon Tf2-6 polyprotein-like Protein"/>
    <property type="match status" value="1"/>
</dbReference>
<dbReference type="CDD" id="cd09274">
    <property type="entry name" value="RNase_HI_RT_Ty3"/>
    <property type="match status" value="1"/>
</dbReference>
<dbReference type="PANTHER" id="PTHR37984">
    <property type="entry name" value="PROTEIN CBG26694"/>
    <property type="match status" value="1"/>
</dbReference>
<dbReference type="InterPro" id="IPR050951">
    <property type="entry name" value="Retrovirus_Pol_polyprotein"/>
</dbReference>
<dbReference type="InterPro" id="IPR043128">
    <property type="entry name" value="Rev_trsase/Diguanyl_cyclase"/>
</dbReference>
<evidence type="ECO:0000256" key="15">
    <source>
        <dbReference type="ARBA" id="ARBA00023172"/>
    </source>
</evidence>
<dbReference type="Proteomes" id="UP001164929">
    <property type="component" value="Chromosome 3"/>
</dbReference>
<evidence type="ECO:0000256" key="10">
    <source>
        <dbReference type="ARBA" id="ARBA00022842"/>
    </source>
</evidence>
<evidence type="ECO:0000259" key="19">
    <source>
        <dbReference type="PROSITE" id="PS50994"/>
    </source>
</evidence>
<keyword evidence="6" id="KW-0479">Metal-binding</keyword>
<dbReference type="PROSITE" id="PS50013">
    <property type="entry name" value="CHROMO_2"/>
    <property type="match status" value="1"/>
</dbReference>
<proteinExistence type="predicted"/>
<dbReference type="CDD" id="cd00303">
    <property type="entry name" value="retropepsin_like"/>
    <property type="match status" value="1"/>
</dbReference>
<dbReference type="Pfam" id="PF08284">
    <property type="entry name" value="RVP_2"/>
    <property type="match status" value="1"/>
</dbReference>
<keyword evidence="10" id="KW-0460">Magnesium</keyword>
<protein>
    <recommendedName>
        <fullName evidence="1">RNA-directed DNA polymerase</fullName>
        <ecNumber evidence="1">2.7.7.49</ecNumber>
    </recommendedName>
</protein>
<dbReference type="Gene3D" id="3.10.20.370">
    <property type="match status" value="1"/>
</dbReference>
<organism evidence="20 21">
    <name type="scientific">Populus alba x Populus x berolinensis</name>
    <dbReference type="NCBI Taxonomy" id="444605"/>
    <lineage>
        <taxon>Eukaryota</taxon>
        <taxon>Viridiplantae</taxon>
        <taxon>Streptophyta</taxon>
        <taxon>Embryophyta</taxon>
        <taxon>Tracheophyta</taxon>
        <taxon>Spermatophyta</taxon>
        <taxon>Magnoliopsida</taxon>
        <taxon>eudicotyledons</taxon>
        <taxon>Gunneridae</taxon>
        <taxon>Pentapetalae</taxon>
        <taxon>rosids</taxon>
        <taxon>fabids</taxon>
        <taxon>Malpighiales</taxon>
        <taxon>Salicaceae</taxon>
        <taxon>Saliceae</taxon>
        <taxon>Populus</taxon>
    </lineage>
</organism>
<dbReference type="GO" id="GO:0003964">
    <property type="term" value="F:RNA-directed DNA polymerase activity"/>
    <property type="evidence" value="ECO:0007669"/>
    <property type="project" value="UniProtKB-KW"/>
</dbReference>
<keyword evidence="11" id="KW-0229">DNA integration</keyword>
<dbReference type="InterPro" id="IPR012337">
    <property type="entry name" value="RNaseH-like_sf"/>
</dbReference>
<keyword evidence="8" id="KW-0255">Endonuclease</keyword>
<evidence type="ECO:0000313" key="21">
    <source>
        <dbReference type="Proteomes" id="UP001164929"/>
    </source>
</evidence>
<accession>A0AAD6R6B4</accession>
<dbReference type="GO" id="GO:0004519">
    <property type="term" value="F:endonuclease activity"/>
    <property type="evidence" value="ECO:0007669"/>
    <property type="project" value="UniProtKB-KW"/>
</dbReference>
<dbReference type="Pfam" id="PF03732">
    <property type="entry name" value="Retrotrans_gag"/>
    <property type="match status" value="1"/>
</dbReference>
<dbReference type="Gene3D" id="3.30.70.270">
    <property type="match status" value="2"/>
</dbReference>
<dbReference type="Gene3D" id="3.10.10.10">
    <property type="entry name" value="HIV Type 1 Reverse Transcriptase, subunit A, domain 1"/>
    <property type="match status" value="1"/>
</dbReference>
<dbReference type="Gene3D" id="1.10.340.70">
    <property type="match status" value="1"/>
</dbReference>
<reference evidence="20" key="1">
    <citation type="journal article" date="2023" name="Mol. Ecol. Resour.">
        <title>Chromosome-level genome assembly of a triploid poplar Populus alba 'Berolinensis'.</title>
        <authorList>
            <person name="Chen S."/>
            <person name="Yu Y."/>
            <person name="Wang X."/>
            <person name="Wang S."/>
            <person name="Zhang T."/>
            <person name="Zhou Y."/>
            <person name="He R."/>
            <person name="Meng N."/>
            <person name="Wang Y."/>
            <person name="Liu W."/>
            <person name="Liu Z."/>
            <person name="Liu J."/>
            <person name="Guo Q."/>
            <person name="Huang H."/>
            <person name="Sederoff R.R."/>
            <person name="Wang G."/>
            <person name="Qu G."/>
            <person name="Chen S."/>
        </authorList>
    </citation>
    <scope>NUCLEOTIDE SEQUENCE</scope>
    <source>
        <strain evidence="20">SC-2020</strain>
    </source>
</reference>
<keyword evidence="13" id="KW-0239">DNA-directed DNA polymerase</keyword>
<dbReference type="PROSITE" id="PS50878">
    <property type="entry name" value="RT_POL"/>
    <property type="match status" value="1"/>
</dbReference>
<dbReference type="EC" id="2.7.7.49" evidence="1"/>
<evidence type="ECO:0000256" key="11">
    <source>
        <dbReference type="ARBA" id="ARBA00022908"/>
    </source>
</evidence>
<feature type="domain" description="Chromo" evidence="17">
    <location>
        <begin position="1374"/>
        <end position="1430"/>
    </location>
</feature>
<dbReference type="InterPro" id="IPR043502">
    <property type="entry name" value="DNA/RNA_pol_sf"/>
</dbReference>